<feature type="signal peptide" evidence="5">
    <location>
        <begin position="1"/>
        <end position="29"/>
    </location>
</feature>
<dbReference type="InterPro" id="IPR058163">
    <property type="entry name" value="LysR-type_TF_proteobact-type"/>
</dbReference>
<dbReference type="PROSITE" id="PS50931">
    <property type="entry name" value="HTH_LYSR"/>
    <property type="match status" value="1"/>
</dbReference>
<sequence>MFTRRDVPPTPLLVAFEAVARLLSFTAAAAELHLTQSAVSRQVRALEEFVGTELFIRERQGVKLSGVGQAYAQEVREALTRLGSATLACKTNPQGGVLNLAILPTFGTRWLAPRLPDFFQKHPGITLNLSTRLAKFDFQLDRQDAAIHFGQADWSGAQSAFLMPETIVPACSPQFFAAHRMAQVSDLAHVPLLHLSSRADAWQRWFTDEGHAVQVPLGVHFDQFATLAQAAVAGIGVALLPRFLIERELQQGELVCAVPNLPALQSVGAYYLVWPERRAHFPPLQTFRNWLQQQAQQFTEV</sequence>
<reference evidence="7 8" key="1">
    <citation type="submission" date="2019-04" db="EMBL/GenBank/DDBJ databases">
        <title>Lampropedia sp YIM MLB12 draf genome.</title>
        <authorList>
            <person name="Wang Y.-X."/>
        </authorList>
    </citation>
    <scope>NUCLEOTIDE SEQUENCE [LARGE SCALE GENOMIC DNA]</scope>
    <source>
        <strain evidence="7 8">YIM MLB12</strain>
    </source>
</reference>
<evidence type="ECO:0000256" key="5">
    <source>
        <dbReference type="SAM" id="SignalP"/>
    </source>
</evidence>
<feature type="domain" description="HTH lysR-type" evidence="6">
    <location>
        <begin position="8"/>
        <end position="65"/>
    </location>
</feature>
<dbReference type="Pfam" id="PF00126">
    <property type="entry name" value="HTH_1"/>
    <property type="match status" value="1"/>
</dbReference>
<comment type="caution">
    <text evidence="7">The sequence shown here is derived from an EMBL/GenBank/DDBJ whole genome shotgun (WGS) entry which is preliminary data.</text>
</comment>
<comment type="similarity">
    <text evidence="1">Belongs to the LysR transcriptional regulatory family.</text>
</comment>
<keyword evidence="3" id="KW-0238">DNA-binding</keyword>
<dbReference type="OrthoDB" id="9178397at2"/>
<keyword evidence="5" id="KW-0732">Signal</keyword>
<dbReference type="InterPro" id="IPR036390">
    <property type="entry name" value="WH_DNA-bd_sf"/>
</dbReference>
<protein>
    <submittedName>
        <fullName evidence="7">LysR family transcriptional regulator</fullName>
    </submittedName>
</protein>
<keyword evidence="4" id="KW-0804">Transcription</keyword>
<dbReference type="GO" id="GO:0043565">
    <property type="term" value="F:sequence-specific DNA binding"/>
    <property type="evidence" value="ECO:0007669"/>
    <property type="project" value="TreeGrafter"/>
</dbReference>
<dbReference type="CDD" id="cd08481">
    <property type="entry name" value="PBP2_GcdR_like"/>
    <property type="match status" value="1"/>
</dbReference>
<evidence type="ECO:0000256" key="2">
    <source>
        <dbReference type="ARBA" id="ARBA00023015"/>
    </source>
</evidence>
<dbReference type="PANTHER" id="PTHR30537">
    <property type="entry name" value="HTH-TYPE TRANSCRIPTIONAL REGULATOR"/>
    <property type="match status" value="1"/>
</dbReference>
<proteinExistence type="inferred from homology"/>
<evidence type="ECO:0000313" key="7">
    <source>
        <dbReference type="EMBL" id="THJ34959.1"/>
    </source>
</evidence>
<dbReference type="Proteomes" id="UP000306236">
    <property type="component" value="Unassembled WGS sequence"/>
</dbReference>
<dbReference type="InterPro" id="IPR000847">
    <property type="entry name" value="LysR_HTH_N"/>
</dbReference>
<dbReference type="Pfam" id="PF03466">
    <property type="entry name" value="LysR_substrate"/>
    <property type="match status" value="1"/>
</dbReference>
<evidence type="ECO:0000256" key="3">
    <source>
        <dbReference type="ARBA" id="ARBA00023125"/>
    </source>
</evidence>
<organism evidence="7 8">
    <name type="scientific">Lampropedia aestuarii</name>
    <dbReference type="NCBI Taxonomy" id="2562762"/>
    <lineage>
        <taxon>Bacteria</taxon>
        <taxon>Pseudomonadati</taxon>
        <taxon>Pseudomonadota</taxon>
        <taxon>Betaproteobacteria</taxon>
        <taxon>Burkholderiales</taxon>
        <taxon>Comamonadaceae</taxon>
        <taxon>Lampropedia</taxon>
    </lineage>
</organism>
<evidence type="ECO:0000313" key="8">
    <source>
        <dbReference type="Proteomes" id="UP000306236"/>
    </source>
</evidence>
<dbReference type="PANTHER" id="PTHR30537:SF26">
    <property type="entry name" value="GLYCINE CLEAVAGE SYSTEM TRANSCRIPTIONAL ACTIVATOR"/>
    <property type="match status" value="1"/>
</dbReference>
<dbReference type="EMBL" id="SSWX01000005">
    <property type="protein sequence ID" value="THJ34959.1"/>
    <property type="molecule type" value="Genomic_DNA"/>
</dbReference>
<dbReference type="PRINTS" id="PR00039">
    <property type="entry name" value="HTHLYSR"/>
</dbReference>
<keyword evidence="2" id="KW-0805">Transcription regulation</keyword>
<dbReference type="AlphaFoldDB" id="A0A4S5BRD9"/>
<evidence type="ECO:0000259" key="6">
    <source>
        <dbReference type="PROSITE" id="PS50931"/>
    </source>
</evidence>
<dbReference type="GO" id="GO:0006351">
    <property type="term" value="P:DNA-templated transcription"/>
    <property type="evidence" value="ECO:0007669"/>
    <property type="project" value="TreeGrafter"/>
</dbReference>
<dbReference type="InterPro" id="IPR005119">
    <property type="entry name" value="LysR_subst-bd"/>
</dbReference>
<dbReference type="FunFam" id="3.40.190.10:FF:000017">
    <property type="entry name" value="Glycine cleavage system transcriptional activator"/>
    <property type="match status" value="1"/>
</dbReference>
<gene>
    <name evidence="7" type="ORF">E8K88_05625</name>
</gene>
<evidence type="ECO:0000256" key="1">
    <source>
        <dbReference type="ARBA" id="ARBA00009437"/>
    </source>
</evidence>
<keyword evidence="8" id="KW-1185">Reference proteome</keyword>
<feature type="chain" id="PRO_5020347528" evidence="5">
    <location>
        <begin position="30"/>
        <end position="301"/>
    </location>
</feature>
<dbReference type="GO" id="GO:0003700">
    <property type="term" value="F:DNA-binding transcription factor activity"/>
    <property type="evidence" value="ECO:0007669"/>
    <property type="project" value="InterPro"/>
</dbReference>
<evidence type="ECO:0000256" key="4">
    <source>
        <dbReference type="ARBA" id="ARBA00023163"/>
    </source>
</evidence>
<accession>A0A4S5BRD9</accession>
<dbReference type="Gene3D" id="1.10.10.10">
    <property type="entry name" value="Winged helix-like DNA-binding domain superfamily/Winged helix DNA-binding domain"/>
    <property type="match status" value="1"/>
</dbReference>
<dbReference type="SUPFAM" id="SSF53850">
    <property type="entry name" value="Periplasmic binding protein-like II"/>
    <property type="match status" value="1"/>
</dbReference>
<dbReference type="InterPro" id="IPR036388">
    <property type="entry name" value="WH-like_DNA-bd_sf"/>
</dbReference>
<dbReference type="Gene3D" id="3.40.190.10">
    <property type="entry name" value="Periplasmic binding protein-like II"/>
    <property type="match status" value="2"/>
</dbReference>
<name>A0A4S5BRD9_9BURK</name>
<dbReference type="SUPFAM" id="SSF46785">
    <property type="entry name" value="Winged helix' DNA-binding domain"/>
    <property type="match status" value="1"/>
</dbReference>
<dbReference type="RefSeq" id="WP_136405672.1">
    <property type="nucleotide sequence ID" value="NZ_SSWX01000005.1"/>
</dbReference>